<sequence length="78" mass="9070">MAYYLQNIVNIGTVLEPIRSIEYWKFDKKIDRDNAVDCIHCAYPEKRANIAVDATIKEFDHFRDIGILSSHLKMIAKV</sequence>
<proteinExistence type="predicted"/>
<name>A0AA96R3P6_9CAUD</name>
<accession>A0AA96R3P6</accession>
<organism evidence="1">
    <name type="scientific">Staphylococcus phage vB_VibM_10AMN12</name>
    <dbReference type="NCBI Taxonomy" id="3076785"/>
    <lineage>
        <taxon>Viruses</taxon>
        <taxon>Duplodnaviria</taxon>
        <taxon>Heunggongvirae</taxon>
        <taxon>Uroviricota</taxon>
        <taxon>Caudoviricetes</taxon>
    </lineage>
</organism>
<evidence type="ECO:0000313" key="1">
    <source>
        <dbReference type="EMBL" id="WNO47396.1"/>
    </source>
</evidence>
<dbReference type="EMBL" id="OR481006">
    <property type="protein sequence ID" value="WNO47396.1"/>
    <property type="molecule type" value="Genomic_DNA"/>
</dbReference>
<protein>
    <submittedName>
        <fullName evidence="1">Uncharacterized protein</fullName>
    </submittedName>
</protein>
<reference evidence="1" key="1">
    <citation type="submission" date="2023-08" db="EMBL/GenBank/DDBJ databases">
        <authorList>
            <person name="Nazir A."/>
        </authorList>
    </citation>
    <scope>NUCLEOTIDE SEQUENCE</scope>
</reference>